<keyword evidence="7" id="KW-1185">Reference proteome</keyword>
<organism evidence="6 7">
    <name type="scientific">Pyruvatibacter mobilis</name>
    <dbReference type="NCBI Taxonomy" id="1712261"/>
    <lineage>
        <taxon>Bacteria</taxon>
        <taxon>Pseudomonadati</taxon>
        <taxon>Pseudomonadota</taxon>
        <taxon>Alphaproteobacteria</taxon>
        <taxon>Hyphomicrobiales</taxon>
        <taxon>Parvibaculaceae</taxon>
        <taxon>Pyruvatibacter</taxon>
    </lineage>
</organism>
<dbReference type="Pfam" id="PF00440">
    <property type="entry name" value="TetR_N"/>
    <property type="match status" value="1"/>
</dbReference>
<evidence type="ECO:0000256" key="1">
    <source>
        <dbReference type="ARBA" id="ARBA00023015"/>
    </source>
</evidence>
<dbReference type="PROSITE" id="PS50977">
    <property type="entry name" value="HTH_TETR_2"/>
    <property type="match status" value="1"/>
</dbReference>
<reference evidence="6 7" key="1">
    <citation type="journal article" date="2016" name="Int. J. Syst. Evol. Microbiol.">
        <title>Pyruvatibacter mobilis gen. nov., sp. nov., a marine bacterium from the culture broth of Picochlorum sp. 122.</title>
        <authorList>
            <person name="Wang G."/>
            <person name="Tang M."/>
            <person name="Wu H."/>
            <person name="Dai S."/>
            <person name="Li T."/>
            <person name="Chen C."/>
            <person name="He H."/>
            <person name="Fan J."/>
            <person name="Xiang W."/>
            <person name="Li X."/>
        </authorList>
    </citation>
    <scope>NUCLEOTIDE SEQUENCE [LARGE SCALE GENOMIC DNA]</scope>
    <source>
        <strain evidence="6 7">GYP-11</strain>
    </source>
</reference>
<dbReference type="AlphaFoldDB" id="A0A845Q458"/>
<dbReference type="InterPro" id="IPR050109">
    <property type="entry name" value="HTH-type_TetR-like_transc_reg"/>
</dbReference>
<dbReference type="Pfam" id="PF21313">
    <property type="entry name" value="EthR_C"/>
    <property type="match status" value="1"/>
</dbReference>
<sequence length="204" mass="23213">MAVRSHQRIRRSPQMARDEIIDATEAALAEMPFSALTVDAVMKRTGMTRSSFYHYFKSVDDLALGFLDRLEKAIREPVDDWLHGRGTDDYLGDTHRHLTDMFVAMDVHRPAMIALGQASSISESVYDAWRERILDYFVDLTARFILQQMMLGRSKVTDPQRVARALILMNNALSSDNLLRAEPDDPNEMGRTCANIWNATIYGS</sequence>
<dbReference type="OrthoDB" id="9811084at2"/>
<evidence type="ECO:0000256" key="3">
    <source>
        <dbReference type="ARBA" id="ARBA00023163"/>
    </source>
</evidence>
<dbReference type="GO" id="GO:0000976">
    <property type="term" value="F:transcription cis-regulatory region binding"/>
    <property type="evidence" value="ECO:0007669"/>
    <property type="project" value="TreeGrafter"/>
</dbReference>
<evidence type="ECO:0000256" key="2">
    <source>
        <dbReference type="ARBA" id="ARBA00023125"/>
    </source>
</evidence>
<dbReference type="PANTHER" id="PTHR30055:SF234">
    <property type="entry name" value="HTH-TYPE TRANSCRIPTIONAL REGULATOR BETI"/>
    <property type="match status" value="1"/>
</dbReference>
<evidence type="ECO:0000313" key="7">
    <source>
        <dbReference type="Proteomes" id="UP000470384"/>
    </source>
</evidence>
<dbReference type="InterPro" id="IPR049397">
    <property type="entry name" value="EthR_C"/>
</dbReference>
<dbReference type="RefSeq" id="WP_160586302.1">
    <property type="nucleotide sequence ID" value="NZ_BMHN01000001.1"/>
</dbReference>
<evidence type="ECO:0000259" key="5">
    <source>
        <dbReference type="PROSITE" id="PS50977"/>
    </source>
</evidence>
<dbReference type="Proteomes" id="UP000470384">
    <property type="component" value="Unassembled WGS sequence"/>
</dbReference>
<feature type="domain" description="HTH tetR-type" evidence="5">
    <location>
        <begin position="14"/>
        <end position="74"/>
    </location>
</feature>
<dbReference type="PANTHER" id="PTHR30055">
    <property type="entry name" value="HTH-TYPE TRANSCRIPTIONAL REGULATOR RUTR"/>
    <property type="match status" value="1"/>
</dbReference>
<keyword evidence="2 4" id="KW-0238">DNA-binding</keyword>
<dbReference type="InterPro" id="IPR001647">
    <property type="entry name" value="HTH_TetR"/>
</dbReference>
<dbReference type="SUPFAM" id="SSF46689">
    <property type="entry name" value="Homeodomain-like"/>
    <property type="match status" value="1"/>
</dbReference>
<evidence type="ECO:0000313" key="6">
    <source>
        <dbReference type="EMBL" id="NBG94144.1"/>
    </source>
</evidence>
<dbReference type="GO" id="GO:0003700">
    <property type="term" value="F:DNA-binding transcription factor activity"/>
    <property type="evidence" value="ECO:0007669"/>
    <property type="project" value="TreeGrafter"/>
</dbReference>
<dbReference type="GeneID" id="300656199"/>
<gene>
    <name evidence="6" type="ORF">GTQ45_00190</name>
</gene>
<protein>
    <submittedName>
        <fullName evidence="6">TetR family transcriptional regulator</fullName>
    </submittedName>
</protein>
<dbReference type="InterPro" id="IPR009057">
    <property type="entry name" value="Homeodomain-like_sf"/>
</dbReference>
<dbReference type="InterPro" id="IPR036271">
    <property type="entry name" value="Tet_transcr_reg_TetR-rel_C_sf"/>
</dbReference>
<comment type="caution">
    <text evidence="6">The sequence shown here is derived from an EMBL/GenBank/DDBJ whole genome shotgun (WGS) entry which is preliminary data.</text>
</comment>
<dbReference type="EMBL" id="WXYQ01000001">
    <property type="protein sequence ID" value="NBG94144.1"/>
    <property type="molecule type" value="Genomic_DNA"/>
</dbReference>
<feature type="DNA-binding region" description="H-T-H motif" evidence="4">
    <location>
        <begin position="37"/>
        <end position="56"/>
    </location>
</feature>
<keyword evidence="1" id="KW-0805">Transcription regulation</keyword>
<dbReference type="Gene3D" id="1.10.10.60">
    <property type="entry name" value="Homeodomain-like"/>
    <property type="match status" value="1"/>
</dbReference>
<name>A0A845Q458_9HYPH</name>
<keyword evidence="3" id="KW-0804">Transcription</keyword>
<dbReference type="Gene3D" id="1.10.357.10">
    <property type="entry name" value="Tetracycline Repressor, domain 2"/>
    <property type="match status" value="1"/>
</dbReference>
<accession>A0A845Q458</accession>
<proteinExistence type="predicted"/>
<evidence type="ECO:0000256" key="4">
    <source>
        <dbReference type="PROSITE-ProRule" id="PRU00335"/>
    </source>
</evidence>
<dbReference type="SUPFAM" id="SSF48498">
    <property type="entry name" value="Tetracyclin repressor-like, C-terminal domain"/>
    <property type="match status" value="1"/>
</dbReference>